<keyword evidence="1" id="KW-0418">Kinase</keyword>
<sequence length="424" mass="47251">MALSVRAKIDYCSMPQAANLVARRKEKQGDSRDALYLRQNMLRAVLALLNLEECSSLNEQLVVLLPAAVYALCVGSATLINETLGLSRLLHVSEAIEEETLDEEQSLENVHELFECSVEFLARIDNSAAPKVNLSEFQQHIRLPRQLRDQLLHEMENYVLQCISDKEIEKLLLSELINICALLSNFMYCSYSTRADALFLLPDLFNSKDQRGDLPFFFKLGESMLELLGHAISVIDKTYNGIISGCLGLNSIFSNMELTVTSFKSFIRSPLLSKLQGKTDASAGIYPNIVQSAERLLKSLVKLYEGCSGCRKNFHAKITSQELSEIHSAHDPVPSNSSKSLILDMELDMNSGSSDVDSLTIDGDQAAGVSISLLNQKLEILFIMSSFFSVLPSVTWEVLFNLKEKESDPKVHHPLSFPKVVLQP</sequence>
<reference evidence="1" key="2">
    <citation type="journal article" date="2024" name="Plant">
        <title>Genomic evolution and insights into agronomic trait innovations of Sesamum species.</title>
        <authorList>
            <person name="Miao H."/>
            <person name="Wang L."/>
            <person name="Qu L."/>
            <person name="Liu H."/>
            <person name="Sun Y."/>
            <person name="Le M."/>
            <person name="Wang Q."/>
            <person name="Wei S."/>
            <person name="Zheng Y."/>
            <person name="Lin W."/>
            <person name="Duan Y."/>
            <person name="Cao H."/>
            <person name="Xiong S."/>
            <person name="Wang X."/>
            <person name="Wei L."/>
            <person name="Li C."/>
            <person name="Ma Q."/>
            <person name="Ju M."/>
            <person name="Zhao R."/>
            <person name="Li G."/>
            <person name="Mu C."/>
            <person name="Tian Q."/>
            <person name="Mei H."/>
            <person name="Zhang T."/>
            <person name="Gao T."/>
            <person name="Zhang H."/>
        </authorList>
    </citation>
    <scope>NUCLEOTIDE SEQUENCE</scope>
    <source>
        <strain evidence="1">KEN1</strain>
    </source>
</reference>
<accession>A0AAW2UNP3</accession>
<dbReference type="GO" id="GO:0004674">
    <property type="term" value="F:protein serine/threonine kinase activity"/>
    <property type="evidence" value="ECO:0007669"/>
    <property type="project" value="InterPro"/>
</dbReference>
<keyword evidence="1" id="KW-0808">Transferase</keyword>
<dbReference type="EMBL" id="JACGWN010000012">
    <property type="protein sequence ID" value="KAL0417041.1"/>
    <property type="molecule type" value="Genomic_DNA"/>
</dbReference>
<proteinExistence type="predicted"/>
<dbReference type="PANTHER" id="PTHR37079">
    <property type="entry name" value="SERINE/THREONINE-PROTEIN KINASE ATM"/>
    <property type="match status" value="1"/>
</dbReference>
<dbReference type="PANTHER" id="PTHR37079:SF4">
    <property type="entry name" value="SERINE_THREONINE-PROTEIN KINASE ATM"/>
    <property type="match status" value="1"/>
</dbReference>
<dbReference type="GO" id="GO:0006974">
    <property type="term" value="P:DNA damage response"/>
    <property type="evidence" value="ECO:0007669"/>
    <property type="project" value="InterPro"/>
</dbReference>
<evidence type="ECO:0000313" key="1">
    <source>
        <dbReference type="EMBL" id="KAL0417041.1"/>
    </source>
</evidence>
<gene>
    <name evidence="1" type="ORF">Slati_3536000</name>
</gene>
<reference evidence="1" key="1">
    <citation type="submission" date="2020-06" db="EMBL/GenBank/DDBJ databases">
        <authorList>
            <person name="Li T."/>
            <person name="Hu X."/>
            <person name="Zhang T."/>
            <person name="Song X."/>
            <person name="Zhang H."/>
            <person name="Dai N."/>
            <person name="Sheng W."/>
            <person name="Hou X."/>
            <person name="Wei L."/>
        </authorList>
    </citation>
    <scope>NUCLEOTIDE SEQUENCE</scope>
    <source>
        <strain evidence="1">KEN1</strain>
        <tissue evidence="1">Leaf</tissue>
    </source>
</reference>
<comment type="caution">
    <text evidence="1">The sequence shown here is derived from an EMBL/GenBank/DDBJ whole genome shotgun (WGS) entry which is preliminary data.</text>
</comment>
<organism evidence="1">
    <name type="scientific">Sesamum latifolium</name>
    <dbReference type="NCBI Taxonomy" id="2727402"/>
    <lineage>
        <taxon>Eukaryota</taxon>
        <taxon>Viridiplantae</taxon>
        <taxon>Streptophyta</taxon>
        <taxon>Embryophyta</taxon>
        <taxon>Tracheophyta</taxon>
        <taxon>Spermatophyta</taxon>
        <taxon>Magnoliopsida</taxon>
        <taxon>eudicotyledons</taxon>
        <taxon>Gunneridae</taxon>
        <taxon>Pentapetalae</taxon>
        <taxon>asterids</taxon>
        <taxon>lamiids</taxon>
        <taxon>Lamiales</taxon>
        <taxon>Pedaliaceae</taxon>
        <taxon>Sesamum</taxon>
    </lineage>
</organism>
<dbReference type="InterPro" id="IPR038980">
    <property type="entry name" value="ATM_plant"/>
</dbReference>
<name>A0AAW2UNP3_9LAMI</name>
<protein>
    <submittedName>
        <fullName evidence="1">Serine/threonine-protein kinase ATM</fullName>
    </submittedName>
</protein>
<dbReference type="AlphaFoldDB" id="A0AAW2UNP3"/>